<feature type="transmembrane region" description="Helical" evidence="1">
    <location>
        <begin position="21"/>
        <end position="37"/>
    </location>
</feature>
<keyword evidence="1" id="KW-0472">Membrane</keyword>
<protein>
    <submittedName>
        <fullName evidence="4">Transmembrane protein</fullName>
    </submittedName>
</protein>
<organism evidence="4">
    <name type="scientific">Onchocerca flexuosa</name>
    <dbReference type="NCBI Taxonomy" id="387005"/>
    <lineage>
        <taxon>Eukaryota</taxon>
        <taxon>Metazoa</taxon>
        <taxon>Ecdysozoa</taxon>
        <taxon>Nematoda</taxon>
        <taxon>Chromadorea</taxon>
        <taxon>Rhabditida</taxon>
        <taxon>Spirurina</taxon>
        <taxon>Spiruromorpha</taxon>
        <taxon>Filarioidea</taxon>
        <taxon>Onchocercidae</taxon>
        <taxon>Onchocerca</taxon>
    </lineage>
</organism>
<gene>
    <name evidence="2" type="ORF">OFLC_LOCUS14173</name>
</gene>
<dbReference type="WBParaSite" id="OFLC_0001418101-mRNA-1">
    <property type="protein sequence ID" value="OFLC_0001418101-mRNA-1"/>
    <property type="gene ID" value="OFLC_0001418101"/>
</dbReference>
<evidence type="ECO:0000313" key="3">
    <source>
        <dbReference type="Proteomes" id="UP000267606"/>
    </source>
</evidence>
<evidence type="ECO:0000313" key="2">
    <source>
        <dbReference type="EMBL" id="VDP15777.1"/>
    </source>
</evidence>
<reference evidence="4" key="1">
    <citation type="submission" date="2016-06" db="UniProtKB">
        <authorList>
            <consortium name="WormBaseParasite"/>
        </authorList>
    </citation>
    <scope>IDENTIFICATION</scope>
</reference>
<keyword evidence="3" id="KW-1185">Reference proteome</keyword>
<proteinExistence type="predicted"/>
<dbReference type="EMBL" id="UZAJ01040643">
    <property type="protein sequence ID" value="VDP15777.1"/>
    <property type="molecule type" value="Genomic_DNA"/>
</dbReference>
<dbReference type="AlphaFoldDB" id="A0A183I361"/>
<accession>A0A183I361</accession>
<evidence type="ECO:0000313" key="4">
    <source>
        <dbReference type="WBParaSite" id="OFLC_0001418101-mRNA-1"/>
    </source>
</evidence>
<keyword evidence="1" id="KW-1133">Transmembrane helix</keyword>
<evidence type="ECO:0000256" key="1">
    <source>
        <dbReference type="SAM" id="Phobius"/>
    </source>
</evidence>
<name>A0A183I361_9BILA</name>
<feature type="transmembrane region" description="Helical" evidence="1">
    <location>
        <begin position="57"/>
        <end position="77"/>
    </location>
</feature>
<sequence length="79" mass="8693">MQYTIDNKNIKRRCMKKKKKGGGGDVIGESIVVKLIVTDDWIVGCRSYSVSVQPGRYLGVILMIASLLALMSSVFRLGS</sequence>
<keyword evidence="1" id="KW-0812">Transmembrane</keyword>
<dbReference type="Proteomes" id="UP000267606">
    <property type="component" value="Unassembled WGS sequence"/>
</dbReference>
<reference evidence="2 3" key="2">
    <citation type="submission" date="2018-11" db="EMBL/GenBank/DDBJ databases">
        <authorList>
            <consortium name="Pathogen Informatics"/>
        </authorList>
    </citation>
    <scope>NUCLEOTIDE SEQUENCE [LARGE SCALE GENOMIC DNA]</scope>
</reference>